<dbReference type="AlphaFoldDB" id="A0A6N8SC40"/>
<comment type="caution">
    <text evidence="2">The sequence shown here is derived from an EMBL/GenBank/DDBJ whole genome shotgun (WGS) entry which is preliminary data.</text>
</comment>
<dbReference type="EMBL" id="WUMK01000004">
    <property type="protein sequence ID" value="MXN46163.1"/>
    <property type="molecule type" value="Genomic_DNA"/>
</dbReference>
<keyword evidence="1" id="KW-1133">Transmembrane helix</keyword>
<organism evidence="2 3">
    <name type="scientific">Shinella kummerowiae</name>
    <dbReference type="NCBI Taxonomy" id="417745"/>
    <lineage>
        <taxon>Bacteria</taxon>
        <taxon>Pseudomonadati</taxon>
        <taxon>Pseudomonadota</taxon>
        <taxon>Alphaproteobacteria</taxon>
        <taxon>Hyphomicrobiales</taxon>
        <taxon>Rhizobiaceae</taxon>
        <taxon>Shinella</taxon>
    </lineage>
</organism>
<keyword evidence="1" id="KW-0812">Transmembrane</keyword>
<evidence type="ECO:0000313" key="3">
    <source>
        <dbReference type="Proteomes" id="UP000435802"/>
    </source>
</evidence>
<accession>A0A6N8SC40</accession>
<proteinExistence type="predicted"/>
<protein>
    <submittedName>
        <fullName evidence="2">Uncharacterized protein</fullName>
    </submittedName>
</protein>
<name>A0A6N8SC40_9HYPH</name>
<evidence type="ECO:0000313" key="2">
    <source>
        <dbReference type="EMBL" id="MXN46163.1"/>
    </source>
</evidence>
<dbReference type="Proteomes" id="UP000435802">
    <property type="component" value="Unassembled WGS sequence"/>
</dbReference>
<dbReference type="OrthoDB" id="8283003at2"/>
<feature type="transmembrane region" description="Helical" evidence="1">
    <location>
        <begin position="25"/>
        <end position="45"/>
    </location>
</feature>
<gene>
    <name evidence="2" type="ORF">GR138_13275</name>
</gene>
<feature type="transmembrane region" description="Helical" evidence="1">
    <location>
        <begin position="116"/>
        <end position="133"/>
    </location>
</feature>
<evidence type="ECO:0000256" key="1">
    <source>
        <dbReference type="SAM" id="Phobius"/>
    </source>
</evidence>
<keyword evidence="1" id="KW-0472">Membrane</keyword>
<feature type="transmembrane region" description="Helical" evidence="1">
    <location>
        <begin position="93"/>
        <end position="111"/>
    </location>
</feature>
<feature type="transmembrane region" description="Helical" evidence="1">
    <location>
        <begin position="57"/>
        <end position="81"/>
    </location>
</feature>
<keyword evidence="3" id="KW-1185">Reference proteome</keyword>
<reference evidence="2 3" key="1">
    <citation type="submission" date="2019-12" db="EMBL/GenBank/DDBJ databases">
        <title>Shinella kummerowiae sp. nov., a symbiotic bacterium isolated from root nodules of the herbal legume Kummerowia stipulacea.</title>
        <authorList>
            <person name="Gao J."/>
        </authorList>
    </citation>
    <scope>NUCLEOTIDE SEQUENCE [LARGE SCALE GENOMIC DNA]</scope>
    <source>
        <strain evidence="2 3">CCBAU 25048</strain>
    </source>
</reference>
<sequence>MAACAFASLAMQGRAQTFHLAMILLIFFAGGVLAWIVALPMARLLTRRRSAETRFAAHFALLSLGTIAATAFLFAMDYRLFYAQWHHPFGTRIWAYQFVFTAVGAVYQFLVMGLRLYLPVGLPILAGASLWLARSMPPHMPPHMR</sequence>